<feature type="transmembrane region" description="Helical" evidence="2">
    <location>
        <begin position="46"/>
        <end position="68"/>
    </location>
</feature>
<reference evidence="3 4" key="1">
    <citation type="submission" date="2021-01" db="EMBL/GenBank/DDBJ databases">
        <title>Genomic Encyclopedia of Type Strains, Phase IV (KMG-IV): sequencing the most valuable type-strain genomes for metagenomic binning, comparative biology and taxonomic classification.</title>
        <authorList>
            <person name="Goeker M."/>
        </authorList>
    </citation>
    <scope>NUCLEOTIDE SEQUENCE [LARGE SCALE GENOMIC DNA]</scope>
    <source>
        <strain evidence="3 4">DSM 24834</strain>
    </source>
</reference>
<keyword evidence="2" id="KW-1133">Transmembrane helix</keyword>
<dbReference type="RefSeq" id="WP_205168556.1">
    <property type="nucleotide sequence ID" value="NZ_JAFBDZ010000001.1"/>
</dbReference>
<evidence type="ECO:0000313" key="3">
    <source>
        <dbReference type="EMBL" id="MBM7584394.1"/>
    </source>
</evidence>
<evidence type="ECO:0008006" key="5">
    <source>
        <dbReference type="Google" id="ProtNLM"/>
    </source>
</evidence>
<evidence type="ECO:0000256" key="1">
    <source>
        <dbReference type="SAM" id="MobiDB-lite"/>
    </source>
</evidence>
<dbReference type="EMBL" id="JAFBDZ010000001">
    <property type="protein sequence ID" value="MBM7584394.1"/>
    <property type="molecule type" value="Genomic_DNA"/>
</dbReference>
<comment type="caution">
    <text evidence="3">The sequence shown here is derived from an EMBL/GenBank/DDBJ whole genome shotgun (WGS) entry which is preliminary data.</text>
</comment>
<accession>A0ABS2N996</accession>
<feature type="compositionally biased region" description="Polar residues" evidence="1">
    <location>
        <begin position="103"/>
        <end position="115"/>
    </location>
</feature>
<keyword evidence="2" id="KW-0472">Membrane</keyword>
<organism evidence="3 4">
    <name type="scientific">Rossellomorea pakistanensis</name>
    <dbReference type="NCBI Taxonomy" id="992288"/>
    <lineage>
        <taxon>Bacteria</taxon>
        <taxon>Bacillati</taxon>
        <taxon>Bacillota</taxon>
        <taxon>Bacilli</taxon>
        <taxon>Bacillales</taxon>
        <taxon>Bacillaceae</taxon>
        <taxon>Rossellomorea</taxon>
    </lineage>
</organism>
<feature type="region of interest" description="Disordered" evidence="1">
    <location>
        <begin position="99"/>
        <end position="126"/>
    </location>
</feature>
<evidence type="ECO:0000256" key="2">
    <source>
        <dbReference type="SAM" id="Phobius"/>
    </source>
</evidence>
<keyword evidence="4" id="KW-1185">Reference proteome</keyword>
<dbReference type="Proteomes" id="UP001646157">
    <property type="component" value="Unassembled WGS sequence"/>
</dbReference>
<keyword evidence="2" id="KW-0812">Transmembrane</keyword>
<gene>
    <name evidence="3" type="ORF">JOC86_000931</name>
</gene>
<protein>
    <recommendedName>
        <fullName evidence="5">GerMN domain-containing protein</fullName>
    </recommendedName>
</protein>
<evidence type="ECO:0000313" key="4">
    <source>
        <dbReference type="Proteomes" id="UP001646157"/>
    </source>
</evidence>
<sequence length="403" mass="46065">MSQLKWEDHEIEELLKKLPEIKDGRSPNEVYYNVQRKMNKRLSVKPWLPVIATISAILILAFITPTFINQYSSSEDSEMENSNEAQELYSFDKSVEEKVERNGNVSTQNESSNDAAISKEGPNQKMEMVPATTNKLSVYGEDLSHYDSFYYRFITTDATTVPVSVLVKKEKNDQGWLTRFNTISKEIPEKEWGFEDTYPLDGELSINHETLEYTIPEKHQIDQSSTTENNFIKIFQYSLIGSGFQEIVLKTHDGKVPKFSHSGSIPKIEVEETMTKKAYYRYELSNNDSYFVKGNKSYDTVEAALNAMKAAPNSMYKSILPSKISFDVSRNGTTVNIAFKHQMNLNDFNSKESMALVEGILLTASEFGYKKVTFENIEPPKWESFNFTEPVEVPVSPNKKILP</sequence>
<name>A0ABS2N996_9BACI</name>
<proteinExistence type="predicted"/>